<organism evidence="3">
    <name type="scientific">Drosophila persimilis</name>
    <name type="common">Fruit fly</name>
    <dbReference type="NCBI Taxonomy" id="7234"/>
    <lineage>
        <taxon>Eukaryota</taxon>
        <taxon>Metazoa</taxon>
        <taxon>Ecdysozoa</taxon>
        <taxon>Arthropoda</taxon>
        <taxon>Hexapoda</taxon>
        <taxon>Insecta</taxon>
        <taxon>Pterygota</taxon>
        <taxon>Neoptera</taxon>
        <taxon>Endopterygota</taxon>
        <taxon>Diptera</taxon>
        <taxon>Brachycera</taxon>
        <taxon>Muscomorpha</taxon>
        <taxon>Ephydroidea</taxon>
        <taxon>Drosophilidae</taxon>
        <taxon>Drosophila</taxon>
        <taxon>Sophophora</taxon>
    </lineage>
</organism>
<feature type="compositionally biased region" description="Basic and acidic residues" evidence="1">
    <location>
        <begin position="11"/>
        <end position="23"/>
    </location>
</feature>
<protein>
    <submittedName>
        <fullName evidence="2">GL14629</fullName>
    </submittedName>
</protein>
<dbReference type="EMBL" id="CH479193">
    <property type="protein sequence ID" value="EDW26741.1"/>
    <property type="molecule type" value="Genomic_DNA"/>
</dbReference>
<feature type="region of interest" description="Disordered" evidence="1">
    <location>
        <begin position="1"/>
        <end position="68"/>
    </location>
</feature>
<accession>B4GVP6</accession>
<proteinExistence type="predicted"/>
<gene>
    <name evidence="2" type="primary">Dper\GL14629</name>
    <name evidence="2" type="ORF">Dper_GL14629</name>
</gene>
<evidence type="ECO:0000313" key="3">
    <source>
        <dbReference type="Proteomes" id="UP000008744"/>
    </source>
</evidence>
<dbReference type="Proteomes" id="UP000008744">
    <property type="component" value="Unassembled WGS sequence"/>
</dbReference>
<sequence>MPRTAYPFRKNPKEPPIGEHEEIMDVQTPKDRKKQFFKQQQVMLDRKRAHRGQKNLSSEQKQREKERQ</sequence>
<evidence type="ECO:0000313" key="2">
    <source>
        <dbReference type="EMBL" id="EDW26741.1"/>
    </source>
</evidence>
<keyword evidence="3" id="KW-1185">Reference proteome</keyword>
<evidence type="ECO:0000256" key="1">
    <source>
        <dbReference type="SAM" id="MobiDB-lite"/>
    </source>
</evidence>
<dbReference type="AlphaFoldDB" id="B4GVP6"/>
<dbReference type="HOGENOM" id="CLU_2796656_0_0_1"/>
<reference evidence="2 3" key="1">
    <citation type="journal article" date="2007" name="Nature">
        <title>Evolution of genes and genomes on the Drosophila phylogeny.</title>
        <authorList>
            <consortium name="Drosophila 12 Genomes Consortium"/>
            <person name="Clark A.G."/>
            <person name="Eisen M.B."/>
            <person name="Smith D.R."/>
            <person name="Bergman C.M."/>
            <person name="Oliver B."/>
            <person name="Markow T.A."/>
            <person name="Kaufman T.C."/>
            <person name="Kellis M."/>
            <person name="Gelbart W."/>
            <person name="Iyer V.N."/>
            <person name="Pollard D.A."/>
            <person name="Sackton T.B."/>
            <person name="Larracuente A.M."/>
            <person name="Singh N.D."/>
            <person name="Abad J.P."/>
            <person name="Abt D.N."/>
            <person name="Adryan B."/>
            <person name="Aguade M."/>
            <person name="Akashi H."/>
            <person name="Anderson W.W."/>
            <person name="Aquadro C.F."/>
            <person name="Ardell D.H."/>
            <person name="Arguello R."/>
            <person name="Artieri C.G."/>
            <person name="Barbash D.A."/>
            <person name="Barker D."/>
            <person name="Barsanti P."/>
            <person name="Batterham P."/>
            <person name="Batzoglou S."/>
            <person name="Begun D."/>
            <person name="Bhutkar A."/>
            <person name="Blanco E."/>
            <person name="Bosak S.A."/>
            <person name="Bradley R.K."/>
            <person name="Brand A.D."/>
            <person name="Brent M.R."/>
            <person name="Brooks A.N."/>
            <person name="Brown R.H."/>
            <person name="Butlin R.K."/>
            <person name="Caggese C."/>
            <person name="Calvi B.R."/>
            <person name="Bernardo de Carvalho A."/>
            <person name="Caspi A."/>
            <person name="Castrezana S."/>
            <person name="Celniker S.E."/>
            <person name="Chang J.L."/>
            <person name="Chapple C."/>
            <person name="Chatterji S."/>
            <person name="Chinwalla A."/>
            <person name="Civetta A."/>
            <person name="Clifton S.W."/>
            <person name="Comeron J.M."/>
            <person name="Costello J.C."/>
            <person name="Coyne J.A."/>
            <person name="Daub J."/>
            <person name="David R.G."/>
            <person name="Delcher A.L."/>
            <person name="Delehaunty K."/>
            <person name="Do C.B."/>
            <person name="Ebling H."/>
            <person name="Edwards K."/>
            <person name="Eickbush T."/>
            <person name="Evans J.D."/>
            <person name="Filipski A."/>
            <person name="Findeiss S."/>
            <person name="Freyhult E."/>
            <person name="Fulton L."/>
            <person name="Fulton R."/>
            <person name="Garcia A.C."/>
            <person name="Gardiner A."/>
            <person name="Garfield D.A."/>
            <person name="Garvin B.E."/>
            <person name="Gibson G."/>
            <person name="Gilbert D."/>
            <person name="Gnerre S."/>
            <person name="Godfrey J."/>
            <person name="Good R."/>
            <person name="Gotea V."/>
            <person name="Gravely B."/>
            <person name="Greenberg A.J."/>
            <person name="Griffiths-Jones S."/>
            <person name="Gross S."/>
            <person name="Guigo R."/>
            <person name="Gustafson E.A."/>
            <person name="Haerty W."/>
            <person name="Hahn M.W."/>
            <person name="Halligan D.L."/>
            <person name="Halpern A.L."/>
            <person name="Halter G.M."/>
            <person name="Han M.V."/>
            <person name="Heger A."/>
            <person name="Hillier L."/>
            <person name="Hinrichs A.S."/>
            <person name="Holmes I."/>
            <person name="Hoskins R.A."/>
            <person name="Hubisz M.J."/>
            <person name="Hultmark D."/>
            <person name="Huntley M.A."/>
            <person name="Jaffe D.B."/>
            <person name="Jagadeeshan S."/>
            <person name="Jeck W.R."/>
            <person name="Johnson J."/>
            <person name="Jones C.D."/>
            <person name="Jordan W.C."/>
            <person name="Karpen G.H."/>
            <person name="Kataoka E."/>
            <person name="Keightley P.D."/>
            <person name="Kheradpour P."/>
            <person name="Kirkness E.F."/>
            <person name="Koerich L.B."/>
            <person name="Kristiansen K."/>
            <person name="Kudrna D."/>
            <person name="Kulathinal R.J."/>
            <person name="Kumar S."/>
            <person name="Kwok R."/>
            <person name="Lander E."/>
            <person name="Langley C.H."/>
            <person name="Lapoint R."/>
            <person name="Lazzaro B.P."/>
            <person name="Lee S.J."/>
            <person name="Levesque L."/>
            <person name="Li R."/>
            <person name="Lin C.F."/>
            <person name="Lin M.F."/>
            <person name="Lindblad-Toh K."/>
            <person name="Llopart A."/>
            <person name="Long M."/>
            <person name="Low L."/>
            <person name="Lozovsky E."/>
            <person name="Lu J."/>
            <person name="Luo M."/>
            <person name="Machado C.A."/>
            <person name="Makalowski W."/>
            <person name="Marzo M."/>
            <person name="Matsuda M."/>
            <person name="Matzkin L."/>
            <person name="McAllister B."/>
            <person name="McBride C.S."/>
            <person name="McKernan B."/>
            <person name="McKernan K."/>
            <person name="Mendez-Lago M."/>
            <person name="Minx P."/>
            <person name="Mollenhauer M.U."/>
            <person name="Montooth K."/>
            <person name="Mount S.M."/>
            <person name="Mu X."/>
            <person name="Myers E."/>
            <person name="Negre B."/>
            <person name="Newfeld S."/>
            <person name="Nielsen R."/>
            <person name="Noor M.A."/>
            <person name="O'Grady P."/>
            <person name="Pachter L."/>
            <person name="Papaceit M."/>
            <person name="Parisi M.J."/>
            <person name="Parisi M."/>
            <person name="Parts L."/>
            <person name="Pedersen J.S."/>
            <person name="Pesole G."/>
            <person name="Phillippy A.M."/>
            <person name="Ponting C.P."/>
            <person name="Pop M."/>
            <person name="Porcelli D."/>
            <person name="Powell J.R."/>
            <person name="Prohaska S."/>
            <person name="Pruitt K."/>
            <person name="Puig M."/>
            <person name="Quesneville H."/>
            <person name="Ram K.R."/>
            <person name="Rand D."/>
            <person name="Rasmussen M.D."/>
            <person name="Reed L.K."/>
            <person name="Reenan R."/>
            <person name="Reily A."/>
            <person name="Remington K.A."/>
            <person name="Rieger T.T."/>
            <person name="Ritchie M.G."/>
            <person name="Robin C."/>
            <person name="Rogers Y.H."/>
            <person name="Rohde C."/>
            <person name="Rozas J."/>
            <person name="Rubenfield M.J."/>
            <person name="Ruiz A."/>
            <person name="Russo S."/>
            <person name="Salzberg S.L."/>
            <person name="Sanchez-Gracia A."/>
            <person name="Saranga D.J."/>
            <person name="Sato H."/>
            <person name="Schaeffer S.W."/>
            <person name="Schatz M.C."/>
            <person name="Schlenke T."/>
            <person name="Schwartz R."/>
            <person name="Segarra C."/>
            <person name="Singh R.S."/>
            <person name="Sirot L."/>
            <person name="Sirota M."/>
            <person name="Sisneros N.B."/>
            <person name="Smith C.D."/>
            <person name="Smith T.F."/>
            <person name="Spieth J."/>
            <person name="Stage D.E."/>
            <person name="Stark A."/>
            <person name="Stephan W."/>
            <person name="Strausberg R.L."/>
            <person name="Strempel S."/>
            <person name="Sturgill D."/>
            <person name="Sutton G."/>
            <person name="Sutton G.G."/>
            <person name="Tao W."/>
            <person name="Teichmann S."/>
            <person name="Tobari Y.N."/>
            <person name="Tomimura Y."/>
            <person name="Tsolas J.M."/>
            <person name="Valente V.L."/>
            <person name="Venter E."/>
            <person name="Venter J.C."/>
            <person name="Vicario S."/>
            <person name="Vieira F.G."/>
            <person name="Vilella A.J."/>
            <person name="Villasante A."/>
            <person name="Walenz B."/>
            <person name="Wang J."/>
            <person name="Wasserman M."/>
            <person name="Watts T."/>
            <person name="Wilson D."/>
            <person name="Wilson R.K."/>
            <person name="Wing R.A."/>
            <person name="Wolfner M.F."/>
            <person name="Wong A."/>
            <person name="Wong G.K."/>
            <person name="Wu C.I."/>
            <person name="Wu G."/>
            <person name="Yamamoto D."/>
            <person name="Yang H.P."/>
            <person name="Yang S.P."/>
            <person name="Yorke J.A."/>
            <person name="Yoshida K."/>
            <person name="Zdobnov E."/>
            <person name="Zhang P."/>
            <person name="Zhang Y."/>
            <person name="Zimin A.V."/>
            <person name="Baldwin J."/>
            <person name="Abdouelleil A."/>
            <person name="Abdulkadir J."/>
            <person name="Abebe A."/>
            <person name="Abera B."/>
            <person name="Abreu J."/>
            <person name="Acer S.C."/>
            <person name="Aftuck L."/>
            <person name="Alexander A."/>
            <person name="An P."/>
            <person name="Anderson E."/>
            <person name="Anderson S."/>
            <person name="Arachi H."/>
            <person name="Azer M."/>
            <person name="Bachantsang P."/>
            <person name="Barry A."/>
            <person name="Bayul T."/>
            <person name="Berlin A."/>
            <person name="Bessette D."/>
            <person name="Bloom T."/>
            <person name="Blye J."/>
            <person name="Boguslavskiy L."/>
            <person name="Bonnet C."/>
            <person name="Boukhgalter B."/>
            <person name="Bourzgui I."/>
            <person name="Brown A."/>
            <person name="Cahill P."/>
            <person name="Channer S."/>
            <person name="Cheshatsang Y."/>
            <person name="Chuda L."/>
            <person name="Citroen M."/>
            <person name="Collymore A."/>
            <person name="Cooke P."/>
            <person name="Costello M."/>
            <person name="D'Aco K."/>
            <person name="Daza R."/>
            <person name="De Haan G."/>
            <person name="DeGray S."/>
            <person name="DeMaso C."/>
            <person name="Dhargay N."/>
            <person name="Dooley K."/>
            <person name="Dooley E."/>
            <person name="Doricent M."/>
            <person name="Dorje P."/>
            <person name="Dorjee K."/>
            <person name="Dupes A."/>
            <person name="Elong R."/>
            <person name="Falk J."/>
            <person name="Farina A."/>
            <person name="Faro S."/>
            <person name="Ferguson D."/>
            <person name="Fisher S."/>
            <person name="Foley C.D."/>
            <person name="Franke A."/>
            <person name="Friedrich D."/>
            <person name="Gadbois L."/>
            <person name="Gearin G."/>
            <person name="Gearin C.R."/>
            <person name="Giannoukos G."/>
            <person name="Goode T."/>
            <person name="Graham J."/>
            <person name="Grandbois E."/>
            <person name="Grewal S."/>
            <person name="Gyaltsen K."/>
            <person name="Hafez N."/>
            <person name="Hagos B."/>
            <person name="Hall J."/>
            <person name="Henson C."/>
            <person name="Hollinger A."/>
            <person name="Honan T."/>
            <person name="Huard M.D."/>
            <person name="Hughes L."/>
            <person name="Hurhula B."/>
            <person name="Husby M.E."/>
            <person name="Kamat A."/>
            <person name="Kanga B."/>
            <person name="Kashin S."/>
            <person name="Khazanovich D."/>
            <person name="Kisner P."/>
            <person name="Lance K."/>
            <person name="Lara M."/>
            <person name="Lee W."/>
            <person name="Lennon N."/>
            <person name="Letendre F."/>
            <person name="LeVine R."/>
            <person name="Lipovsky A."/>
            <person name="Liu X."/>
            <person name="Liu J."/>
            <person name="Liu S."/>
            <person name="Lokyitsang T."/>
            <person name="Lokyitsang Y."/>
            <person name="Lubonja R."/>
            <person name="Lui A."/>
            <person name="MacDonald P."/>
            <person name="Magnisalis V."/>
            <person name="Maru K."/>
            <person name="Matthews C."/>
            <person name="McCusker W."/>
            <person name="McDonough S."/>
            <person name="Mehta T."/>
            <person name="Meldrim J."/>
            <person name="Meneus L."/>
            <person name="Mihai O."/>
            <person name="Mihalev A."/>
            <person name="Mihova T."/>
            <person name="Mittelman R."/>
            <person name="Mlenga V."/>
            <person name="Montmayeur A."/>
            <person name="Mulrain L."/>
            <person name="Navidi A."/>
            <person name="Naylor J."/>
            <person name="Negash T."/>
            <person name="Nguyen T."/>
            <person name="Nguyen N."/>
            <person name="Nicol R."/>
            <person name="Norbu C."/>
            <person name="Norbu N."/>
            <person name="Novod N."/>
            <person name="O'Neill B."/>
            <person name="Osman S."/>
            <person name="Markiewicz E."/>
            <person name="Oyono O.L."/>
            <person name="Patti C."/>
            <person name="Phunkhang P."/>
            <person name="Pierre F."/>
            <person name="Priest M."/>
            <person name="Raghuraman S."/>
            <person name="Rege F."/>
            <person name="Reyes R."/>
            <person name="Rise C."/>
            <person name="Rogov P."/>
            <person name="Ross K."/>
            <person name="Ryan E."/>
            <person name="Settipalli S."/>
            <person name="Shea T."/>
            <person name="Sherpa N."/>
            <person name="Shi L."/>
            <person name="Shih D."/>
            <person name="Sparrow T."/>
            <person name="Spaulding J."/>
            <person name="Stalker J."/>
            <person name="Stange-Thomann N."/>
            <person name="Stavropoulos S."/>
            <person name="Stone C."/>
            <person name="Strader C."/>
            <person name="Tesfaye S."/>
            <person name="Thomson T."/>
            <person name="Thoulutsang Y."/>
            <person name="Thoulutsang D."/>
            <person name="Topham K."/>
            <person name="Topping I."/>
            <person name="Tsamla T."/>
            <person name="Vassiliev H."/>
            <person name="Vo A."/>
            <person name="Wangchuk T."/>
            <person name="Wangdi T."/>
            <person name="Weiand M."/>
            <person name="Wilkinson J."/>
            <person name="Wilson A."/>
            <person name="Yadav S."/>
            <person name="Young G."/>
            <person name="Yu Q."/>
            <person name="Zembek L."/>
            <person name="Zhong D."/>
            <person name="Zimmer A."/>
            <person name="Zwirko Z."/>
            <person name="Jaffe D.B."/>
            <person name="Alvarez P."/>
            <person name="Brockman W."/>
            <person name="Butler J."/>
            <person name="Chin C."/>
            <person name="Gnerre S."/>
            <person name="Grabherr M."/>
            <person name="Kleber M."/>
            <person name="Mauceli E."/>
            <person name="MacCallum I."/>
        </authorList>
    </citation>
    <scope>NUCLEOTIDE SEQUENCE [LARGE SCALE GENOMIC DNA]</scope>
    <source>
        <strain evidence="3">MSH-3 / Tucson 14011-0111.49</strain>
    </source>
</reference>
<name>B4GVP6_DROPE</name>